<reference evidence="7" key="1">
    <citation type="journal article" date="2014" name="Nat. Commun.">
        <title>The emerging biofuel crop Camelina sativa retains a highly undifferentiated hexaploid genome structure.</title>
        <authorList>
            <person name="Kagale S."/>
            <person name="Koh C."/>
            <person name="Nixon J."/>
            <person name="Bollina V."/>
            <person name="Clarke W.E."/>
            <person name="Tuteja R."/>
            <person name="Spillane C."/>
            <person name="Robinson S.J."/>
            <person name="Links M.G."/>
            <person name="Clarke C."/>
            <person name="Higgins E.E."/>
            <person name="Huebert T."/>
            <person name="Sharpe A.G."/>
            <person name="Parkin I.A."/>
        </authorList>
    </citation>
    <scope>NUCLEOTIDE SEQUENCE [LARGE SCALE GENOMIC DNA]</scope>
    <source>
        <strain evidence="7">cv. DH55</strain>
    </source>
</reference>
<dbReference type="PANTHER" id="PTHR45631:SF86">
    <property type="entry name" value="LEUCINE-RICH REPEAT PROTEIN KINASE FAMILY PROTEIN"/>
    <property type="match status" value="1"/>
</dbReference>
<name>A0ABM1QMM9_CAMSA</name>
<comment type="subcellular location">
    <subcellularLocation>
        <location evidence="1">Membrane</location>
        <topology evidence="1">Single-pass membrane protein</topology>
    </subcellularLocation>
</comment>
<evidence type="ECO:0000256" key="4">
    <source>
        <dbReference type="ARBA" id="ARBA00022989"/>
    </source>
</evidence>
<keyword evidence="7" id="KW-1185">Reference proteome</keyword>
<proteinExistence type="predicted"/>
<dbReference type="InterPro" id="IPR024788">
    <property type="entry name" value="Malectin-like_Carb-bd_dom"/>
</dbReference>
<dbReference type="PANTHER" id="PTHR45631">
    <property type="entry name" value="OS07G0107800 PROTEIN-RELATED"/>
    <property type="match status" value="1"/>
</dbReference>
<accession>A0ABM1QMM9</accession>
<feature type="domain" description="Malectin-like" evidence="6">
    <location>
        <begin position="89"/>
        <end position="411"/>
    </location>
</feature>
<protein>
    <submittedName>
        <fullName evidence="8">Probable LRR receptor-like serine/threonine-protein kinase At1g51820 isoform X1</fullName>
    </submittedName>
</protein>
<keyword evidence="4" id="KW-1133">Transmembrane helix</keyword>
<evidence type="ECO:0000256" key="5">
    <source>
        <dbReference type="ARBA" id="ARBA00023136"/>
    </source>
</evidence>
<keyword evidence="3" id="KW-0732">Signal</keyword>
<gene>
    <name evidence="8" type="primary">LOC104729067</name>
</gene>
<evidence type="ECO:0000256" key="3">
    <source>
        <dbReference type="ARBA" id="ARBA00022729"/>
    </source>
</evidence>
<evidence type="ECO:0000313" key="7">
    <source>
        <dbReference type="Proteomes" id="UP000694864"/>
    </source>
</evidence>
<dbReference type="Proteomes" id="UP000694864">
    <property type="component" value="Chromosome 11"/>
</dbReference>
<evidence type="ECO:0000313" key="8">
    <source>
        <dbReference type="RefSeq" id="XP_019088017.1"/>
    </source>
</evidence>
<dbReference type="RefSeq" id="XP_019088017.1">
    <property type="nucleotide sequence ID" value="XM_019232472.1"/>
</dbReference>
<organism evidence="7 8">
    <name type="scientific">Camelina sativa</name>
    <name type="common">False flax</name>
    <name type="synonym">Myagrum sativum</name>
    <dbReference type="NCBI Taxonomy" id="90675"/>
    <lineage>
        <taxon>Eukaryota</taxon>
        <taxon>Viridiplantae</taxon>
        <taxon>Streptophyta</taxon>
        <taxon>Embryophyta</taxon>
        <taxon>Tracheophyta</taxon>
        <taxon>Spermatophyta</taxon>
        <taxon>Magnoliopsida</taxon>
        <taxon>eudicotyledons</taxon>
        <taxon>Gunneridae</taxon>
        <taxon>Pentapetalae</taxon>
        <taxon>rosids</taxon>
        <taxon>malvids</taxon>
        <taxon>Brassicales</taxon>
        <taxon>Brassicaceae</taxon>
        <taxon>Camelineae</taxon>
        <taxon>Camelina</taxon>
    </lineage>
</organism>
<dbReference type="GeneID" id="104729067"/>
<dbReference type="Pfam" id="PF12819">
    <property type="entry name" value="Malectin_like"/>
    <property type="match status" value="1"/>
</dbReference>
<sequence>MSFSYFYNILKLLTHCDLLYLLLTHCDLPQFRFCFRKHTIYISTPVPVLLRLRKKKMMRDYFLFVMCHTIMICVLVKSQNQTAGFINVACGLPSVESPYEDRWTNMTYTTDAKLVQGMPARRVDKAFQSNIRKQSLNLRFFPNGKRNCYKINVKQDTQYLIRATFFYGNYDGVNVIPTFELYLGPNIWAKVYANDTVKEVIHFTRTKSIQICLVDIGSGSPFINTLELRPLDPNAYRTTTGSLKKLVRFYLSNSTDTSSIRYPDDVYDRRWRNYFEEKLWLPITMGLSLDTNDNEYDPPEKVMQTAAIPIDANATLEVEWSAESPTTQIYVYLYFSELQILQANDTRTREFDVFLNGASFDEPISPVPLRSTTVFNDGPKLCTDGKCVLQLKKTSRSTLPPILSALEVYTVMDILQLETNDDDVNGIKDVQDTYDLRRITWQGDPCVPKQFLWEGLNCNQSDNSTPPTIISLDLSSSGLTGVPRKQFKV</sequence>
<evidence type="ECO:0000256" key="1">
    <source>
        <dbReference type="ARBA" id="ARBA00004167"/>
    </source>
</evidence>
<keyword evidence="2" id="KW-0812">Transmembrane</keyword>
<evidence type="ECO:0000256" key="2">
    <source>
        <dbReference type="ARBA" id="ARBA00022692"/>
    </source>
</evidence>
<evidence type="ECO:0000259" key="6">
    <source>
        <dbReference type="Pfam" id="PF12819"/>
    </source>
</evidence>
<reference evidence="8" key="2">
    <citation type="submission" date="2025-08" db="UniProtKB">
        <authorList>
            <consortium name="RefSeq"/>
        </authorList>
    </citation>
    <scope>IDENTIFICATION</scope>
    <source>
        <tissue evidence="8">Leaf</tissue>
    </source>
</reference>
<keyword evidence="5" id="KW-0472">Membrane</keyword>